<proteinExistence type="predicted"/>
<organism evidence="1">
    <name type="scientific">gut metagenome</name>
    <dbReference type="NCBI Taxonomy" id="749906"/>
    <lineage>
        <taxon>unclassified sequences</taxon>
        <taxon>metagenomes</taxon>
        <taxon>organismal metagenomes</taxon>
    </lineage>
</organism>
<evidence type="ECO:0000313" key="1">
    <source>
        <dbReference type="EMBL" id="EJX08494.1"/>
    </source>
</evidence>
<dbReference type="EMBL" id="AMCI01000608">
    <property type="protein sequence ID" value="EJX08494.1"/>
    <property type="molecule type" value="Genomic_DNA"/>
</dbReference>
<accession>J9GLZ1</accession>
<dbReference type="AlphaFoldDB" id="J9GLZ1"/>
<protein>
    <submittedName>
        <fullName evidence="1">Uncharacterized protein</fullName>
    </submittedName>
</protein>
<reference evidence="1" key="1">
    <citation type="journal article" date="2012" name="PLoS ONE">
        <title>Gene sets for utilization of primary and secondary nutrition supplies in the distal gut of endangered iberian lynx.</title>
        <authorList>
            <person name="Alcaide M."/>
            <person name="Messina E."/>
            <person name="Richter M."/>
            <person name="Bargiela R."/>
            <person name="Peplies J."/>
            <person name="Huws S.A."/>
            <person name="Newbold C.J."/>
            <person name="Golyshin P.N."/>
            <person name="Simon M.A."/>
            <person name="Lopez G."/>
            <person name="Yakimov M.M."/>
            <person name="Ferrer M."/>
        </authorList>
    </citation>
    <scope>NUCLEOTIDE SEQUENCE</scope>
</reference>
<sequence length="42" mass="5062">MLSQNGCKATDNFRIKQKEKPKLVKNKRSFRFKTLYIYISTH</sequence>
<gene>
    <name evidence="1" type="ORF">EVA_03393</name>
</gene>
<name>J9GLZ1_9ZZZZ</name>
<comment type="caution">
    <text evidence="1">The sequence shown here is derived from an EMBL/GenBank/DDBJ whole genome shotgun (WGS) entry which is preliminary data.</text>
</comment>